<dbReference type="GO" id="GO:0006164">
    <property type="term" value="P:purine nucleotide biosynthetic process"/>
    <property type="evidence" value="ECO:0007669"/>
    <property type="project" value="UniProtKB-KW"/>
</dbReference>
<keyword evidence="9 12" id="KW-0368">Histidine biosynthesis</keyword>
<dbReference type="Gene3D" id="3.40.50.10860">
    <property type="entry name" value="Leucine Dehydrogenase, chain A, domain 1"/>
    <property type="match status" value="1"/>
</dbReference>
<dbReference type="UniPathway" id="UPA00193"/>
<feature type="domain" description="Tetrahydrofolate dehydrogenase/cyclohydrolase NAD(P)-binding" evidence="14">
    <location>
        <begin position="140"/>
        <end position="281"/>
    </location>
</feature>
<keyword evidence="11 12" id="KW-0511">Multifunctional enzyme</keyword>
<dbReference type="Pfam" id="PF00763">
    <property type="entry name" value="THF_DHG_CYH"/>
    <property type="match status" value="1"/>
</dbReference>
<keyword evidence="16" id="KW-1185">Reference proteome</keyword>
<comment type="catalytic activity">
    <reaction evidence="12">
        <text>(6R)-5,10-methenyltetrahydrofolate + H2O = (6R)-10-formyltetrahydrofolate + H(+)</text>
        <dbReference type="Rhea" id="RHEA:23700"/>
        <dbReference type="ChEBI" id="CHEBI:15377"/>
        <dbReference type="ChEBI" id="CHEBI:15378"/>
        <dbReference type="ChEBI" id="CHEBI:57455"/>
        <dbReference type="ChEBI" id="CHEBI:195366"/>
        <dbReference type="EC" id="3.5.4.9"/>
    </reaction>
</comment>
<name>A0A1H6FVX3_THEAL</name>
<evidence type="ECO:0000313" key="15">
    <source>
        <dbReference type="EMBL" id="SEH14946.1"/>
    </source>
</evidence>
<keyword evidence="6 12" id="KW-0378">Hydrolase</keyword>
<dbReference type="GO" id="GO:0004488">
    <property type="term" value="F:methylenetetrahydrofolate dehydrogenase (NADP+) activity"/>
    <property type="evidence" value="ECO:0007669"/>
    <property type="project" value="UniProtKB-UniRule"/>
</dbReference>
<dbReference type="Gene3D" id="3.40.50.720">
    <property type="entry name" value="NAD(P)-binding Rossmann-like Domain"/>
    <property type="match status" value="1"/>
</dbReference>
<feature type="binding site" evidence="12">
    <location>
        <position position="232"/>
    </location>
    <ligand>
        <name>NADP(+)</name>
        <dbReference type="ChEBI" id="CHEBI:58349"/>
    </ligand>
</feature>
<organism evidence="15 16">
    <name type="scientific">Thermoleophilum album</name>
    <dbReference type="NCBI Taxonomy" id="29539"/>
    <lineage>
        <taxon>Bacteria</taxon>
        <taxon>Bacillati</taxon>
        <taxon>Actinomycetota</taxon>
        <taxon>Thermoleophilia</taxon>
        <taxon>Thermoleophilales</taxon>
        <taxon>Thermoleophilaceae</taxon>
        <taxon>Thermoleophilum</taxon>
    </lineage>
</organism>
<dbReference type="GO" id="GO:0009086">
    <property type="term" value="P:methionine biosynthetic process"/>
    <property type="evidence" value="ECO:0007669"/>
    <property type="project" value="UniProtKB-KW"/>
</dbReference>
<feature type="binding site" evidence="12">
    <location>
        <begin position="166"/>
        <end position="168"/>
    </location>
    <ligand>
        <name>NADP(+)</name>
        <dbReference type="ChEBI" id="CHEBI:58349"/>
    </ligand>
</feature>
<dbReference type="InterPro" id="IPR020631">
    <property type="entry name" value="THF_DH/CycHdrlase_NAD-bd_dom"/>
</dbReference>
<evidence type="ECO:0000256" key="12">
    <source>
        <dbReference type="HAMAP-Rule" id="MF_01576"/>
    </source>
</evidence>
<dbReference type="InterPro" id="IPR036291">
    <property type="entry name" value="NAD(P)-bd_dom_sf"/>
</dbReference>
<dbReference type="SUPFAM" id="SSF51735">
    <property type="entry name" value="NAD(P)-binding Rossmann-fold domains"/>
    <property type="match status" value="1"/>
</dbReference>
<evidence type="ECO:0000256" key="1">
    <source>
        <dbReference type="ARBA" id="ARBA00004777"/>
    </source>
</evidence>
<protein>
    <recommendedName>
        <fullName evidence="12">Bifunctional protein FolD</fullName>
    </recommendedName>
    <domain>
        <recommendedName>
            <fullName evidence="12">Methylenetetrahydrofolate dehydrogenase</fullName>
            <ecNumber evidence="12">1.5.1.5</ecNumber>
        </recommendedName>
    </domain>
    <domain>
        <recommendedName>
            <fullName evidence="12">Methenyltetrahydrofolate cyclohydrolase</fullName>
            <ecNumber evidence="12">3.5.4.9</ecNumber>
        </recommendedName>
    </domain>
</protein>
<gene>
    <name evidence="12" type="primary">folD</name>
    <name evidence="15" type="ORF">SAMN02745716_1791</name>
</gene>
<dbReference type="Pfam" id="PF02882">
    <property type="entry name" value="THF_DHG_CYH_C"/>
    <property type="match status" value="1"/>
</dbReference>
<keyword evidence="5 12" id="KW-0658">Purine biosynthesis</keyword>
<dbReference type="EC" id="3.5.4.9" evidence="12"/>
<dbReference type="HAMAP" id="MF_01576">
    <property type="entry name" value="THF_DHG_CYH"/>
    <property type="match status" value="1"/>
</dbReference>
<dbReference type="FunFam" id="3.40.50.10860:FF:000005">
    <property type="entry name" value="C-1-tetrahydrofolate synthase, cytoplasmic, putative"/>
    <property type="match status" value="1"/>
</dbReference>
<dbReference type="PANTHER" id="PTHR48099:SF5">
    <property type="entry name" value="C-1-TETRAHYDROFOLATE SYNTHASE, CYTOPLASMIC"/>
    <property type="match status" value="1"/>
</dbReference>
<keyword evidence="7 12" id="KW-0521">NADP</keyword>
<keyword evidence="8 12" id="KW-0560">Oxidoreductase</keyword>
<dbReference type="PROSITE" id="PS00767">
    <property type="entry name" value="THF_DHG_CYH_2"/>
    <property type="match status" value="1"/>
</dbReference>
<evidence type="ECO:0000256" key="2">
    <source>
        <dbReference type="ARBA" id="ARBA00011738"/>
    </source>
</evidence>
<comment type="subunit">
    <text evidence="2 12">Homodimer.</text>
</comment>
<comment type="function">
    <text evidence="12">Catalyzes the oxidation of 5,10-methylenetetrahydrofolate to 5,10-methenyltetrahydrofolate and then the hydrolysis of 5,10-methenyltetrahydrofolate to 10-formyltetrahydrofolate.</text>
</comment>
<dbReference type="InterPro" id="IPR020630">
    <property type="entry name" value="THF_DH/CycHdrlase_cat_dom"/>
</dbReference>
<comment type="similarity">
    <text evidence="12">Belongs to the tetrahydrofolate dehydrogenase/cyclohydrolase family.</text>
</comment>
<dbReference type="InterPro" id="IPR000672">
    <property type="entry name" value="THF_DH/CycHdrlase"/>
</dbReference>
<comment type="catalytic activity">
    <reaction evidence="12">
        <text>(6R)-5,10-methylene-5,6,7,8-tetrahydrofolate + NADP(+) = (6R)-5,10-methenyltetrahydrofolate + NADPH</text>
        <dbReference type="Rhea" id="RHEA:22812"/>
        <dbReference type="ChEBI" id="CHEBI:15636"/>
        <dbReference type="ChEBI" id="CHEBI:57455"/>
        <dbReference type="ChEBI" id="CHEBI:57783"/>
        <dbReference type="ChEBI" id="CHEBI:58349"/>
        <dbReference type="EC" id="1.5.1.5"/>
    </reaction>
</comment>
<dbReference type="GO" id="GO:0005829">
    <property type="term" value="C:cytosol"/>
    <property type="evidence" value="ECO:0007669"/>
    <property type="project" value="TreeGrafter"/>
</dbReference>
<sequence length="295" mass="30729">MPAELIDGSAVAARVRERVKHGVADRLGRGLPAPGLATILVGEDPASAIYVSRKQEACREVGITPFDHRLAADARADEIAALIGRLNADQRVHGILLQLPLPHGLDAAPLIDLIDPAKDVDGLTTISQGRLLSGRPGLRPCTPRGVLELLDAYEVALEGREAVVVGRSQLVGKPLAQLLLERNATVTVCHSRTRSLAAVCSRAEVLVAAAGVPRLIGREHVRRGAVVIDVGIHRLAEGLCGDVDQSAVRDKAALLTPVPGGVGPMTVAMLLENTLLAAEQQSGAGGGASSDRPGM</sequence>
<reference evidence="16" key="1">
    <citation type="submission" date="2016-10" db="EMBL/GenBank/DDBJ databases">
        <authorList>
            <person name="Varghese N."/>
            <person name="Submissions S."/>
        </authorList>
    </citation>
    <scope>NUCLEOTIDE SEQUENCE [LARGE SCALE GENOMIC DNA]</scope>
    <source>
        <strain evidence="16">ATCC 35263</strain>
    </source>
</reference>
<evidence type="ECO:0000259" key="14">
    <source>
        <dbReference type="Pfam" id="PF02882"/>
    </source>
</evidence>
<dbReference type="EMBL" id="FNWJ01000002">
    <property type="protein sequence ID" value="SEH14946.1"/>
    <property type="molecule type" value="Genomic_DNA"/>
</dbReference>
<keyword evidence="10 12" id="KW-0486">Methionine biosynthesis</keyword>
<proteinExistence type="inferred from homology"/>
<dbReference type="PRINTS" id="PR00085">
    <property type="entry name" value="THFDHDRGNASE"/>
</dbReference>
<dbReference type="STRING" id="29539.SAMN02745716_1791"/>
<dbReference type="EC" id="1.5.1.5" evidence="12"/>
<dbReference type="PANTHER" id="PTHR48099">
    <property type="entry name" value="C-1-TETRAHYDROFOLATE SYNTHASE, CYTOPLASMIC-RELATED"/>
    <property type="match status" value="1"/>
</dbReference>
<keyword evidence="4 12" id="KW-0028">Amino-acid biosynthesis</keyword>
<evidence type="ECO:0000256" key="11">
    <source>
        <dbReference type="ARBA" id="ARBA00023268"/>
    </source>
</evidence>
<dbReference type="Proteomes" id="UP000222056">
    <property type="component" value="Unassembled WGS sequence"/>
</dbReference>
<evidence type="ECO:0000256" key="5">
    <source>
        <dbReference type="ARBA" id="ARBA00022755"/>
    </source>
</evidence>
<evidence type="ECO:0000256" key="6">
    <source>
        <dbReference type="ARBA" id="ARBA00022801"/>
    </source>
</evidence>
<evidence type="ECO:0000256" key="7">
    <source>
        <dbReference type="ARBA" id="ARBA00022857"/>
    </source>
</evidence>
<evidence type="ECO:0000313" key="16">
    <source>
        <dbReference type="Proteomes" id="UP000222056"/>
    </source>
</evidence>
<dbReference type="GO" id="GO:0035999">
    <property type="term" value="P:tetrahydrofolate interconversion"/>
    <property type="evidence" value="ECO:0007669"/>
    <property type="project" value="UniProtKB-UniRule"/>
</dbReference>
<dbReference type="InterPro" id="IPR046346">
    <property type="entry name" value="Aminoacid_DH-like_N_sf"/>
</dbReference>
<dbReference type="NCBIfam" id="NF010783">
    <property type="entry name" value="PRK14186.1"/>
    <property type="match status" value="1"/>
</dbReference>
<evidence type="ECO:0000256" key="3">
    <source>
        <dbReference type="ARBA" id="ARBA00022563"/>
    </source>
</evidence>
<evidence type="ECO:0000259" key="13">
    <source>
        <dbReference type="Pfam" id="PF00763"/>
    </source>
</evidence>
<dbReference type="GO" id="GO:0004477">
    <property type="term" value="F:methenyltetrahydrofolate cyclohydrolase activity"/>
    <property type="evidence" value="ECO:0007669"/>
    <property type="project" value="UniProtKB-UniRule"/>
</dbReference>
<dbReference type="FunFam" id="3.40.50.720:FF:000094">
    <property type="entry name" value="Bifunctional protein FolD"/>
    <property type="match status" value="1"/>
</dbReference>
<evidence type="ECO:0000256" key="8">
    <source>
        <dbReference type="ARBA" id="ARBA00023002"/>
    </source>
</evidence>
<dbReference type="SUPFAM" id="SSF53223">
    <property type="entry name" value="Aminoacid dehydrogenase-like, N-terminal domain"/>
    <property type="match status" value="1"/>
</dbReference>
<accession>A0A1H6FVX3</accession>
<feature type="domain" description="Tetrahydrofolate dehydrogenase/cyclohydrolase catalytic" evidence="13">
    <location>
        <begin position="6"/>
        <end position="121"/>
    </location>
</feature>
<dbReference type="RefSeq" id="WP_093118285.1">
    <property type="nucleotide sequence ID" value="NZ_FNWJ01000002.1"/>
</dbReference>
<dbReference type="GO" id="GO:0000105">
    <property type="term" value="P:L-histidine biosynthetic process"/>
    <property type="evidence" value="ECO:0007669"/>
    <property type="project" value="UniProtKB-KW"/>
</dbReference>
<evidence type="ECO:0000256" key="10">
    <source>
        <dbReference type="ARBA" id="ARBA00023167"/>
    </source>
</evidence>
<keyword evidence="3 12" id="KW-0554">One-carbon metabolism</keyword>
<evidence type="ECO:0000256" key="4">
    <source>
        <dbReference type="ARBA" id="ARBA00022605"/>
    </source>
</evidence>
<dbReference type="InterPro" id="IPR020867">
    <property type="entry name" value="THF_DH/CycHdrlase_CS"/>
</dbReference>
<dbReference type="CDD" id="cd01080">
    <property type="entry name" value="NAD_bind_m-THF_DH_Cyclohyd"/>
    <property type="match status" value="1"/>
</dbReference>
<comment type="pathway">
    <text evidence="1 12">One-carbon metabolism; tetrahydrofolate interconversion.</text>
</comment>
<evidence type="ECO:0000256" key="9">
    <source>
        <dbReference type="ARBA" id="ARBA00023102"/>
    </source>
</evidence>
<dbReference type="AlphaFoldDB" id="A0A1H6FVX3"/>
<comment type="caution">
    <text evidence="12">Lacks conserved residue(s) required for the propagation of feature annotation.</text>
</comment>
<dbReference type="OrthoDB" id="9803580at2"/>